<gene>
    <name evidence="2" type="ORF">NBH00_10695</name>
</gene>
<evidence type="ECO:0000313" key="2">
    <source>
        <dbReference type="EMBL" id="UTI66653.1"/>
    </source>
</evidence>
<dbReference type="InterPro" id="IPR007899">
    <property type="entry name" value="CHAD_dom"/>
</dbReference>
<proteinExistence type="predicted"/>
<protein>
    <submittedName>
        <fullName evidence="2">CHAD domain-containing protein</fullName>
    </submittedName>
</protein>
<name>A0ABY5DXA1_9ACTN</name>
<accession>A0ABY5DXA1</accession>
<organism evidence="2 3">
    <name type="scientific">Paraconexibacter antarcticus</name>
    <dbReference type="NCBI Taxonomy" id="2949664"/>
    <lineage>
        <taxon>Bacteria</taxon>
        <taxon>Bacillati</taxon>
        <taxon>Actinomycetota</taxon>
        <taxon>Thermoleophilia</taxon>
        <taxon>Solirubrobacterales</taxon>
        <taxon>Paraconexibacteraceae</taxon>
        <taxon>Paraconexibacter</taxon>
    </lineage>
</organism>
<dbReference type="EMBL" id="CP098502">
    <property type="protein sequence ID" value="UTI66653.1"/>
    <property type="molecule type" value="Genomic_DNA"/>
</dbReference>
<dbReference type="SMART" id="SM00880">
    <property type="entry name" value="CHAD"/>
    <property type="match status" value="1"/>
</dbReference>
<dbReference type="Proteomes" id="UP001056035">
    <property type="component" value="Chromosome"/>
</dbReference>
<evidence type="ECO:0000259" key="1">
    <source>
        <dbReference type="PROSITE" id="PS51708"/>
    </source>
</evidence>
<dbReference type="InterPro" id="IPR038186">
    <property type="entry name" value="CHAD_dom_sf"/>
</dbReference>
<keyword evidence="3" id="KW-1185">Reference proteome</keyword>
<dbReference type="Gene3D" id="1.40.20.10">
    <property type="entry name" value="CHAD domain"/>
    <property type="match status" value="1"/>
</dbReference>
<dbReference type="PANTHER" id="PTHR39339:SF1">
    <property type="entry name" value="CHAD DOMAIN-CONTAINING PROTEIN"/>
    <property type="match status" value="1"/>
</dbReference>
<evidence type="ECO:0000313" key="3">
    <source>
        <dbReference type="Proteomes" id="UP001056035"/>
    </source>
</evidence>
<dbReference type="RefSeq" id="WP_254573321.1">
    <property type="nucleotide sequence ID" value="NZ_CP098502.1"/>
</dbReference>
<dbReference type="PANTHER" id="PTHR39339">
    <property type="entry name" value="SLR1444 PROTEIN"/>
    <property type="match status" value="1"/>
</dbReference>
<dbReference type="Pfam" id="PF05235">
    <property type="entry name" value="CHAD"/>
    <property type="match status" value="1"/>
</dbReference>
<reference evidence="2 3" key="1">
    <citation type="submission" date="2022-06" db="EMBL/GenBank/DDBJ databases">
        <title>Paraconexibacter antarcticus.</title>
        <authorList>
            <person name="Kim C.S."/>
        </authorList>
    </citation>
    <scope>NUCLEOTIDE SEQUENCE [LARGE SCALE GENOMIC DNA]</scope>
    <source>
        <strain evidence="2 3">02-257</strain>
    </source>
</reference>
<dbReference type="PROSITE" id="PS51708">
    <property type="entry name" value="CHAD"/>
    <property type="match status" value="1"/>
</dbReference>
<sequence>MSAPSESYEVTGPLDPAAVAEALAPAFGLHAEAPVRHARTYLDTFDGRLHGPGLTLVHEGGELVLADTAQQTVARERWPRVPKLLLVTDLPAGPLADALAGPVEMRALQPLVRLSSREQLLRVLDGEEKTVVRLRIETPVLEGGARLPTHLHVVPVRGYEKQAAKVLRRLEAALDLTPAAGSIADDAVRAAGGTPGGVSSSPKVPLAADDTAAVAAARVSSRLLEVIEANLPGTLADLDTEYLHDFRVAVRRTRSLQRELRGAFPGDALREARARFKRLQAVTGDTRDLDVYLLDFEDFAAHLPEARRPDLEPLRRLLRRRRAAALRRMRRELRTEETAATLADWRTLLAAMTAGEAGGPDADVPLLTIASARIRTVHRQMVKAGSAIGDDTPAEALHDLRKKGKELRYLLEFFAPLYPAVVIKPLVSSLKALQDTLGRFQDREVQAELVASLAADVHKMDDATSALMAMGLLVEGLHEQQRAARDEFATRFAAFAAPGQGAIVKETFA</sequence>
<feature type="domain" description="CHAD" evidence="1">
    <location>
        <begin position="209"/>
        <end position="501"/>
    </location>
</feature>